<organism evidence="1 2">
    <name type="scientific">Neoaquamicrobium microcysteis</name>
    <dbReference type="NCBI Taxonomy" id="2682781"/>
    <lineage>
        <taxon>Bacteria</taxon>
        <taxon>Pseudomonadati</taxon>
        <taxon>Pseudomonadota</taxon>
        <taxon>Alphaproteobacteria</taxon>
        <taxon>Hyphomicrobiales</taxon>
        <taxon>Phyllobacteriaceae</taxon>
        <taxon>Neoaquamicrobium</taxon>
    </lineage>
</organism>
<evidence type="ECO:0000313" key="2">
    <source>
        <dbReference type="Proteomes" id="UP000323258"/>
    </source>
</evidence>
<accession>A0A5D4H4U2</accession>
<dbReference type="InterPro" id="IPR045389">
    <property type="entry name" value="DUF6522"/>
</dbReference>
<dbReference type="Pfam" id="PF20132">
    <property type="entry name" value="DUF6522"/>
    <property type="match status" value="1"/>
</dbReference>
<evidence type="ECO:0000313" key="1">
    <source>
        <dbReference type="EMBL" id="TYR35678.1"/>
    </source>
</evidence>
<reference evidence="1 2" key="2">
    <citation type="submission" date="2019-09" db="EMBL/GenBank/DDBJ databases">
        <title>Mesorhizobium sp. MaA-C15 isolated from Microcystis aeruginosa.</title>
        <authorList>
            <person name="Jeong S.E."/>
            <person name="Jin H.M."/>
            <person name="Jeon C.O."/>
        </authorList>
    </citation>
    <scope>NUCLEOTIDE SEQUENCE [LARGE SCALE GENOMIC DNA]</scope>
    <source>
        <strain evidence="1 2">MaA-C15</strain>
    </source>
</reference>
<dbReference type="OrthoDB" id="8238457at2"/>
<proteinExistence type="predicted"/>
<reference evidence="1 2" key="1">
    <citation type="submission" date="2019-08" db="EMBL/GenBank/DDBJ databases">
        <authorList>
            <person name="Seo Y.L."/>
        </authorList>
    </citation>
    <scope>NUCLEOTIDE SEQUENCE [LARGE SCALE GENOMIC DNA]</scope>
    <source>
        <strain evidence="1 2">MaA-C15</strain>
    </source>
</reference>
<dbReference type="AlphaFoldDB" id="A0A5D4H4U2"/>
<keyword evidence="2" id="KW-1185">Reference proteome</keyword>
<sequence length="92" mass="9997">MSAERPAVTLNDEGATVDVATLAEGLEIGAADVEALMRQGRLTSKFEKGVGSDAGRCRLTFWLDGKRFRIVVDGRGNVLKKLRTDYGSLGRR</sequence>
<comment type="caution">
    <text evidence="1">The sequence shown here is derived from an EMBL/GenBank/DDBJ whole genome shotgun (WGS) entry which is preliminary data.</text>
</comment>
<protein>
    <submittedName>
        <fullName evidence="1">Uncharacterized protein</fullName>
    </submittedName>
</protein>
<dbReference type="EMBL" id="VSZS01000051">
    <property type="protein sequence ID" value="TYR35678.1"/>
    <property type="molecule type" value="Genomic_DNA"/>
</dbReference>
<dbReference type="Proteomes" id="UP000323258">
    <property type="component" value="Unassembled WGS sequence"/>
</dbReference>
<name>A0A5D4H4U2_9HYPH</name>
<dbReference type="RefSeq" id="WP_148913049.1">
    <property type="nucleotide sequence ID" value="NZ_VSZS01000051.1"/>
</dbReference>
<gene>
    <name evidence="1" type="ORF">FY036_02100</name>
</gene>